<reference evidence="2" key="1">
    <citation type="submission" date="2023-03" db="EMBL/GenBank/DDBJ databases">
        <title>Massive genome expansion in bonnet fungi (Mycena s.s.) driven by repeated elements and novel gene families across ecological guilds.</title>
        <authorList>
            <consortium name="Lawrence Berkeley National Laboratory"/>
            <person name="Harder C.B."/>
            <person name="Miyauchi S."/>
            <person name="Viragh M."/>
            <person name="Kuo A."/>
            <person name="Thoen E."/>
            <person name="Andreopoulos B."/>
            <person name="Lu D."/>
            <person name="Skrede I."/>
            <person name="Drula E."/>
            <person name="Henrissat B."/>
            <person name="Morin E."/>
            <person name="Kohler A."/>
            <person name="Barry K."/>
            <person name="LaButti K."/>
            <person name="Morin E."/>
            <person name="Salamov A."/>
            <person name="Lipzen A."/>
            <person name="Mereny Z."/>
            <person name="Hegedus B."/>
            <person name="Baldrian P."/>
            <person name="Stursova M."/>
            <person name="Weitz H."/>
            <person name="Taylor A."/>
            <person name="Grigoriev I.V."/>
            <person name="Nagy L.G."/>
            <person name="Martin F."/>
            <person name="Kauserud H."/>
        </authorList>
    </citation>
    <scope>NUCLEOTIDE SEQUENCE</scope>
    <source>
        <strain evidence="2">CBHHK200</strain>
    </source>
</reference>
<evidence type="ECO:0000313" key="3">
    <source>
        <dbReference type="Proteomes" id="UP001218188"/>
    </source>
</evidence>
<sequence>MMSPKAQFSKPENMRRTDTLVVNIPPPYSLQDTSQLTEPEKRRVVRPLPPAPRQDSTAPTRRVPRRRASGGSFVNVNGAAAPAKKRQVFFVSNPGPHDSPISPKSPKLPHPPPPRALPINIIPPTPLPPRTPGLVRSKTQPAPFLVDSPTTDLSSPEITTPIPWIRTPRMHRRFGGSVGSIPADVLADLRKLGDTLPAPVESQSPVSDDDEEGLDEEEGETWEIHTATGVARRRTRISLQWVQALGTDRWIAEGYSDILQAL</sequence>
<accession>A0AAD6SQ40</accession>
<feature type="compositionally biased region" description="Acidic residues" evidence="1">
    <location>
        <begin position="207"/>
        <end position="221"/>
    </location>
</feature>
<evidence type="ECO:0000313" key="2">
    <source>
        <dbReference type="EMBL" id="KAJ7031939.1"/>
    </source>
</evidence>
<dbReference type="AlphaFoldDB" id="A0AAD6SQ40"/>
<keyword evidence="3" id="KW-1185">Reference proteome</keyword>
<dbReference type="Proteomes" id="UP001218188">
    <property type="component" value="Unassembled WGS sequence"/>
</dbReference>
<evidence type="ECO:0000256" key="1">
    <source>
        <dbReference type="SAM" id="MobiDB-lite"/>
    </source>
</evidence>
<organism evidence="2 3">
    <name type="scientific">Mycena alexandri</name>
    <dbReference type="NCBI Taxonomy" id="1745969"/>
    <lineage>
        <taxon>Eukaryota</taxon>
        <taxon>Fungi</taxon>
        <taxon>Dikarya</taxon>
        <taxon>Basidiomycota</taxon>
        <taxon>Agaricomycotina</taxon>
        <taxon>Agaricomycetes</taxon>
        <taxon>Agaricomycetidae</taxon>
        <taxon>Agaricales</taxon>
        <taxon>Marasmiineae</taxon>
        <taxon>Mycenaceae</taxon>
        <taxon>Mycena</taxon>
    </lineage>
</organism>
<proteinExistence type="predicted"/>
<feature type="region of interest" description="Disordered" evidence="1">
    <location>
        <begin position="195"/>
        <end position="221"/>
    </location>
</feature>
<protein>
    <submittedName>
        <fullName evidence="2">Uncharacterized protein</fullName>
    </submittedName>
</protein>
<dbReference type="EMBL" id="JARJCM010000077">
    <property type="protein sequence ID" value="KAJ7031939.1"/>
    <property type="molecule type" value="Genomic_DNA"/>
</dbReference>
<gene>
    <name evidence="2" type="ORF">C8F04DRAFT_1108666</name>
</gene>
<comment type="caution">
    <text evidence="2">The sequence shown here is derived from an EMBL/GenBank/DDBJ whole genome shotgun (WGS) entry which is preliminary data.</text>
</comment>
<name>A0AAD6SQ40_9AGAR</name>
<feature type="region of interest" description="Disordered" evidence="1">
    <location>
        <begin position="1"/>
        <end position="79"/>
    </location>
</feature>